<name>A0ABR0UG67_REHGL</name>
<protein>
    <recommendedName>
        <fullName evidence="1">Reverse transcriptase Ty1/copia-type domain-containing protein</fullName>
    </recommendedName>
</protein>
<reference evidence="2 3" key="1">
    <citation type="journal article" date="2021" name="Comput. Struct. Biotechnol. J.">
        <title>De novo genome assembly of the potent medicinal plant Rehmannia glutinosa using nanopore technology.</title>
        <authorList>
            <person name="Ma L."/>
            <person name="Dong C."/>
            <person name="Song C."/>
            <person name="Wang X."/>
            <person name="Zheng X."/>
            <person name="Niu Y."/>
            <person name="Chen S."/>
            <person name="Feng W."/>
        </authorList>
    </citation>
    <scope>NUCLEOTIDE SEQUENCE [LARGE SCALE GENOMIC DNA]</scope>
    <source>
        <strain evidence="2">DH-2019</strain>
    </source>
</reference>
<organism evidence="2 3">
    <name type="scientific">Rehmannia glutinosa</name>
    <name type="common">Chinese foxglove</name>
    <dbReference type="NCBI Taxonomy" id="99300"/>
    <lineage>
        <taxon>Eukaryota</taxon>
        <taxon>Viridiplantae</taxon>
        <taxon>Streptophyta</taxon>
        <taxon>Embryophyta</taxon>
        <taxon>Tracheophyta</taxon>
        <taxon>Spermatophyta</taxon>
        <taxon>Magnoliopsida</taxon>
        <taxon>eudicotyledons</taxon>
        <taxon>Gunneridae</taxon>
        <taxon>Pentapetalae</taxon>
        <taxon>asterids</taxon>
        <taxon>lamiids</taxon>
        <taxon>Lamiales</taxon>
        <taxon>Orobanchaceae</taxon>
        <taxon>Rehmannieae</taxon>
        <taxon>Rehmannia</taxon>
    </lineage>
</organism>
<feature type="domain" description="Reverse transcriptase Ty1/copia-type" evidence="1">
    <location>
        <begin position="11"/>
        <end position="78"/>
    </location>
</feature>
<evidence type="ECO:0000313" key="3">
    <source>
        <dbReference type="Proteomes" id="UP001318860"/>
    </source>
</evidence>
<dbReference type="EMBL" id="JABTTQ020002893">
    <property type="protein sequence ID" value="KAK6121535.1"/>
    <property type="molecule type" value="Genomic_DNA"/>
</dbReference>
<keyword evidence="3" id="KW-1185">Reference proteome</keyword>
<dbReference type="Pfam" id="PF07727">
    <property type="entry name" value="RVT_2"/>
    <property type="match status" value="1"/>
</dbReference>
<dbReference type="CDD" id="cd09272">
    <property type="entry name" value="RNase_HI_RT_Ty1"/>
    <property type="match status" value="1"/>
</dbReference>
<sequence>MAGGCQDDLSNGHLDEEIYMQQPEGFVTEGQEQKICKLLRSIYGLKQASRSWNHRFDEMIKSYGFDQSVDELCVYKRIKDGRVAFLGFGGLQTAQVPLPAGVKLLANSGPLLTDPEKYRRLVGRLLYLNFTRPDITYSVQQLSQFVTSPCTDHWEAALHLVKYLKGTPSLGLFYSSSSPFTLYRLRRLGGSCPDTRKSLTGYCLFLGTSLVSWKTKKQNTVSRSSAEAEYRALGTTVCEMQWLSYIAADLHIPLPTPIPLWCDNKAALHIVENPVFHERTKHLDIDCHLVRNHFKSGFILPRHVSSSQQLADLFTKSLPAASFKALVFKLGLLDHHCPT</sequence>
<evidence type="ECO:0000313" key="2">
    <source>
        <dbReference type="EMBL" id="KAK6121535.1"/>
    </source>
</evidence>
<evidence type="ECO:0000259" key="1">
    <source>
        <dbReference type="Pfam" id="PF07727"/>
    </source>
</evidence>
<dbReference type="Proteomes" id="UP001318860">
    <property type="component" value="Unassembled WGS sequence"/>
</dbReference>
<gene>
    <name evidence="2" type="ORF">DH2020_044726</name>
</gene>
<accession>A0ABR0UG67</accession>
<dbReference type="SUPFAM" id="SSF56672">
    <property type="entry name" value="DNA/RNA polymerases"/>
    <property type="match status" value="1"/>
</dbReference>
<comment type="caution">
    <text evidence="2">The sequence shown here is derived from an EMBL/GenBank/DDBJ whole genome shotgun (WGS) entry which is preliminary data.</text>
</comment>
<dbReference type="InterPro" id="IPR013103">
    <property type="entry name" value="RVT_2"/>
</dbReference>
<dbReference type="InterPro" id="IPR043502">
    <property type="entry name" value="DNA/RNA_pol_sf"/>
</dbReference>
<proteinExistence type="predicted"/>
<dbReference type="PANTHER" id="PTHR11439:SF470">
    <property type="entry name" value="CYSTEINE-RICH RLK (RECEPTOR-LIKE PROTEIN KINASE) 8"/>
    <property type="match status" value="1"/>
</dbReference>
<dbReference type="PANTHER" id="PTHR11439">
    <property type="entry name" value="GAG-POL-RELATED RETROTRANSPOSON"/>
    <property type="match status" value="1"/>
</dbReference>